<proteinExistence type="predicted"/>
<keyword evidence="2" id="KW-1185">Reference proteome</keyword>
<comment type="caution">
    <text evidence="1">The sequence shown here is derived from an EMBL/GenBank/DDBJ whole genome shotgun (WGS) entry which is preliminary data.</text>
</comment>
<name>A0A7J8UWQ1_9ROSI</name>
<reference evidence="1 2" key="1">
    <citation type="journal article" date="2019" name="Genome Biol. Evol.">
        <title>Insights into the evolution of the New World diploid cottons (Gossypium, subgenus Houzingenia) based on genome sequencing.</title>
        <authorList>
            <person name="Grover C.E."/>
            <person name="Arick M.A. 2nd"/>
            <person name="Thrash A."/>
            <person name="Conover J.L."/>
            <person name="Sanders W.S."/>
            <person name="Peterson D.G."/>
            <person name="Frelichowski J.E."/>
            <person name="Scheffler J.A."/>
            <person name="Scheffler B.E."/>
            <person name="Wendel J.F."/>
        </authorList>
    </citation>
    <scope>NUCLEOTIDE SEQUENCE [LARGE SCALE GENOMIC DNA]</scope>
    <source>
        <strain evidence="1">57</strain>
        <tissue evidence="1">Leaf</tissue>
    </source>
</reference>
<evidence type="ECO:0000313" key="2">
    <source>
        <dbReference type="Proteomes" id="UP000593573"/>
    </source>
</evidence>
<dbReference type="EMBL" id="JABFAB010000007">
    <property type="protein sequence ID" value="MBA0654958.1"/>
    <property type="molecule type" value="Genomic_DNA"/>
</dbReference>
<evidence type="ECO:0000313" key="1">
    <source>
        <dbReference type="EMBL" id="MBA0654958.1"/>
    </source>
</evidence>
<protein>
    <submittedName>
        <fullName evidence="1">Uncharacterized protein</fullName>
    </submittedName>
</protein>
<gene>
    <name evidence="1" type="ORF">Goklo_021858</name>
</gene>
<sequence>MASDGMLKQWEAFCVEYASSLTWNCVAIDPQILLKRGDGQKLAKSHHPNINDHYTFQENLLVVSGGLVT</sequence>
<feature type="non-terminal residue" evidence="1">
    <location>
        <position position="69"/>
    </location>
</feature>
<dbReference type="Proteomes" id="UP000593573">
    <property type="component" value="Unassembled WGS sequence"/>
</dbReference>
<organism evidence="1 2">
    <name type="scientific">Gossypium klotzschianum</name>
    <dbReference type="NCBI Taxonomy" id="34286"/>
    <lineage>
        <taxon>Eukaryota</taxon>
        <taxon>Viridiplantae</taxon>
        <taxon>Streptophyta</taxon>
        <taxon>Embryophyta</taxon>
        <taxon>Tracheophyta</taxon>
        <taxon>Spermatophyta</taxon>
        <taxon>Magnoliopsida</taxon>
        <taxon>eudicotyledons</taxon>
        <taxon>Gunneridae</taxon>
        <taxon>Pentapetalae</taxon>
        <taxon>rosids</taxon>
        <taxon>malvids</taxon>
        <taxon>Malvales</taxon>
        <taxon>Malvaceae</taxon>
        <taxon>Malvoideae</taxon>
        <taxon>Gossypium</taxon>
    </lineage>
</organism>
<dbReference type="AlphaFoldDB" id="A0A7J8UWQ1"/>
<accession>A0A7J8UWQ1</accession>